<dbReference type="GO" id="GO:0046306">
    <property type="term" value="P:alkanesulfonate catabolic process"/>
    <property type="evidence" value="ECO:0007669"/>
    <property type="project" value="TreeGrafter"/>
</dbReference>
<dbReference type="RefSeq" id="WP_120777548.1">
    <property type="nucleotide sequence ID" value="NZ_JBHLUP010000009.1"/>
</dbReference>
<dbReference type="AlphaFoldDB" id="A0A3B0ACE1"/>
<dbReference type="SUPFAM" id="SSF51679">
    <property type="entry name" value="Bacterial luciferase-like"/>
    <property type="match status" value="1"/>
</dbReference>
<dbReference type="InterPro" id="IPR019952">
    <property type="entry name" value="F420_OxRdatse_Rv1855c_pred"/>
</dbReference>
<dbReference type="PANTHER" id="PTHR42847:SF8">
    <property type="entry name" value="CONSERVED PROTEIN"/>
    <property type="match status" value="1"/>
</dbReference>
<organism evidence="6 7">
    <name type="scientific">Micromonospora costi</name>
    <dbReference type="NCBI Taxonomy" id="1530042"/>
    <lineage>
        <taxon>Bacteria</taxon>
        <taxon>Bacillati</taxon>
        <taxon>Actinomycetota</taxon>
        <taxon>Actinomycetes</taxon>
        <taxon>Micromonosporales</taxon>
        <taxon>Micromonosporaceae</taxon>
        <taxon>Micromonospora</taxon>
    </lineage>
</organism>
<dbReference type="InterPro" id="IPR050172">
    <property type="entry name" value="SsuD_RutA_monooxygenase"/>
</dbReference>
<evidence type="ECO:0000256" key="4">
    <source>
        <dbReference type="ARBA" id="ARBA00023033"/>
    </source>
</evidence>
<dbReference type="Proteomes" id="UP000279968">
    <property type="component" value="Unassembled WGS sequence"/>
</dbReference>
<evidence type="ECO:0000256" key="2">
    <source>
        <dbReference type="ARBA" id="ARBA00022643"/>
    </source>
</evidence>
<comment type="caution">
    <text evidence="6">The sequence shown here is derived from an EMBL/GenBank/DDBJ whole genome shotgun (WGS) entry which is preliminary data.</text>
</comment>
<keyword evidence="1" id="KW-0285">Flavoprotein</keyword>
<sequence length="289" mass="31786">MKLGLHYWTFSTPPEPELITPTLARTARLADEAGFASFTVMDHYFQMEATAPADEPMLEAYTTLGYVAGQTERMTLGVLVTGVMYRYPGLLAKIVTTLDVLSGGRARLGIGASWYEREQRGLGVPVVPVGERFERLEETLQICLQMWSADNGPFEGRHYQLAETLCVPAPLGRQRPPIMVGGSGEKKTLLLVARYADSCNLFSGPVDEVRHKLDVLRSHCEAEGRDYDGIEKTLVMRMSPLDDRDAFLAAAREYAALGVTEIQVTPDRHPVEFAGQVGDLVVPALAEIG</sequence>
<evidence type="ECO:0000259" key="5">
    <source>
        <dbReference type="Pfam" id="PF00296"/>
    </source>
</evidence>
<keyword evidence="7" id="KW-1185">Reference proteome</keyword>
<accession>A0A3B0ACE1</accession>
<name>A0A3B0ACE1_9ACTN</name>
<keyword evidence="4" id="KW-0503">Monooxygenase</keyword>
<dbReference type="EMBL" id="RBAN01000001">
    <property type="protein sequence ID" value="RKN57357.1"/>
    <property type="molecule type" value="Genomic_DNA"/>
</dbReference>
<dbReference type="Pfam" id="PF00296">
    <property type="entry name" value="Bac_luciferase"/>
    <property type="match status" value="1"/>
</dbReference>
<keyword evidence="3" id="KW-0560">Oxidoreductase</keyword>
<dbReference type="InterPro" id="IPR036661">
    <property type="entry name" value="Luciferase-like_sf"/>
</dbReference>
<evidence type="ECO:0000313" key="7">
    <source>
        <dbReference type="Proteomes" id="UP000279968"/>
    </source>
</evidence>
<evidence type="ECO:0000256" key="1">
    <source>
        <dbReference type="ARBA" id="ARBA00022630"/>
    </source>
</evidence>
<keyword evidence="2" id="KW-0288">FMN</keyword>
<proteinExistence type="predicted"/>
<evidence type="ECO:0000313" key="6">
    <source>
        <dbReference type="EMBL" id="RKN57357.1"/>
    </source>
</evidence>
<reference evidence="6 7" key="1">
    <citation type="journal article" date="2015" name="Int. J. Syst. Evol. Microbiol.">
        <title>Micromonospora costi sp. nov., isolated from a leaf of Costus speciosus.</title>
        <authorList>
            <person name="Thawai C."/>
        </authorList>
    </citation>
    <scope>NUCLEOTIDE SEQUENCE [LARGE SCALE GENOMIC DNA]</scope>
    <source>
        <strain evidence="6 7">CS1-12</strain>
    </source>
</reference>
<dbReference type="Gene3D" id="3.20.20.30">
    <property type="entry name" value="Luciferase-like domain"/>
    <property type="match status" value="1"/>
</dbReference>
<feature type="domain" description="Luciferase-like" evidence="5">
    <location>
        <begin position="23"/>
        <end position="257"/>
    </location>
</feature>
<dbReference type="GO" id="GO:0008726">
    <property type="term" value="F:alkanesulfonate monooxygenase activity"/>
    <property type="evidence" value="ECO:0007669"/>
    <property type="project" value="TreeGrafter"/>
</dbReference>
<protein>
    <submittedName>
        <fullName evidence="6">LLM class F420-dependent oxidoreductase</fullName>
    </submittedName>
</protein>
<dbReference type="OrthoDB" id="143323at2"/>
<evidence type="ECO:0000256" key="3">
    <source>
        <dbReference type="ARBA" id="ARBA00023002"/>
    </source>
</evidence>
<dbReference type="InterPro" id="IPR011251">
    <property type="entry name" value="Luciferase-like_dom"/>
</dbReference>
<gene>
    <name evidence="6" type="ORF">D7193_01300</name>
</gene>
<dbReference type="PANTHER" id="PTHR42847">
    <property type="entry name" value="ALKANESULFONATE MONOOXYGENASE"/>
    <property type="match status" value="1"/>
</dbReference>
<dbReference type="NCBIfam" id="TIGR03560">
    <property type="entry name" value="F420_Rv1855c"/>
    <property type="match status" value="1"/>
</dbReference>